<dbReference type="InterPro" id="IPR000878">
    <property type="entry name" value="4pyrrol_Mease"/>
</dbReference>
<proteinExistence type="predicted"/>
<keyword evidence="2" id="KW-0698">rRNA processing</keyword>
<evidence type="ECO:0000256" key="3">
    <source>
        <dbReference type="ARBA" id="ARBA00022603"/>
    </source>
</evidence>
<evidence type="ECO:0000256" key="4">
    <source>
        <dbReference type="ARBA" id="ARBA00022679"/>
    </source>
</evidence>
<reference evidence="7" key="1">
    <citation type="submission" date="2021-01" db="EMBL/GenBank/DDBJ databases">
        <authorList>
            <person name="Corre E."/>
            <person name="Pelletier E."/>
            <person name="Niang G."/>
            <person name="Scheremetjew M."/>
            <person name="Finn R."/>
            <person name="Kale V."/>
            <person name="Holt S."/>
            <person name="Cochrane G."/>
            <person name="Meng A."/>
            <person name="Brown T."/>
            <person name="Cohen L."/>
        </authorList>
    </citation>
    <scope>NUCLEOTIDE SEQUENCE</scope>
    <source>
        <strain evidence="7">CCMP 769</strain>
    </source>
</reference>
<dbReference type="PANTHER" id="PTHR46111:SF1">
    <property type="entry name" value="RIBOSOMAL RNA SMALL SUBUNIT METHYLTRANSFERASE I"/>
    <property type="match status" value="1"/>
</dbReference>
<gene>
    <name evidence="7" type="ORF">RMAR00112_LOCUS30764</name>
</gene>
<dbReference type="Pfam" id="PF00590">
    <property type="entry name" value="TP_methylase"/>
    <property type="match status" value="1"/>
</dbReference>
<protein>
    <recommendedName>
        <fullName evidence="6">Tetrapyrrole methylase domain-containing protein</fullName>
    </recommendedName>
</protein>
<dbReference type="EMBL" id="HBHW01040056">
    <property type="protein sequence ID" value="CAE0062693.1"/>
    <property type="molecule type" value="Transcribed_RNA"/>
</dbReference>
<keyword evidence="5" id="KW-0949">S-adenosyl-L-methionine</keyword>
<dbReference type="Gene3D" id="3.40.1010.10">
    <property type="entry name" value="Cobalt-precorrin-4 Transmethylase, Domain 1"/>
    <property type="match status" value="1"/>
</dbReference>
<dbReference type="SUPFAM" id="SSF53790">
    <property type="entry name" value="Tetrapyrrole methylase"/>
    <property type="match status" value="1"/>
</dbReference>
<dbReference type="GO" id="GO:0032259">
    <property type="term" value="P:methylation"/>
    <property type="evidence" value="ECO:0007669"/>
    <property type="project" value="UniProtKB-KW"/>
</dbReference>
<dbReference type="AlphaFoldDB" id="A0A7S3A5Z7"/>
<evidence type="ECO:0000256" key="5">
    <source>
        <dbReference type="ARBA" id="ARBA00022691"/>
    </source>
</evidence>
<keyword evidence="1" id="KW-0963">Cytoplasm</keyword>
<evidence type="ECO:0000259" key="6">
    <source>
        <dbReference type="Pfam" id="PF00590"/>
    </source>
</evidence>
<dbReference type="InterPro" id="IPR014777">
    <property type="entry name" value="4pyrrole_Mease_sub1"/>
</dbReference>
<dbReference type="InterPro" id="IPR014776">
    <property type="entry name" value="4pyrrole_Mease_sub2"/>
</dbReference>
<dbReference type="GO" id="GO:0006364">
    <property type="term" value="P:rRNA processing"/>
    <property type="evidence" value="ECO:0007669"/>
    <property type="project" value="UniProtKB-KW"/>
</dbReference>
<evidence type="ECO:0000256" key="1">
    <source>
        <dbReference type="ARBA" id="ARBA00022490"/>
    </source>
</evidence>
<sequence>MRRLVGFVAGALLPGRNRNLGAQLCRRSVSNALKLVDDVLKGEQHFLAERSFNKEPGAVYVVATPIGNMEDFTLRGLRVLRGVDAICMEDTVHSGIMLKRIYGDRDPSQTFIHFAHANWARATPQILRRVAKGEAIAVIADAGTPCISDPGWQIIDICLEKGVKVIPIPGVTAATAALSVSGTAVFARATALALHRKIRSESAENSFFGPLLEGCSSQMYSFFGLISNQKKKLKKRSFKLIQQCDEAIVLYESKHRLVKTLEILSKMKGFENRPVTVGKEITKMHEQIQRFENCKEAGLHYAERKPKGEYTLVISPKEKVQEIQIGELDMYERQEEFKEDYDAEYMNALDICKALVEDGCPAQTACRVLARFSKLNRRQLYNATILSNQKTRLPEEEEGVVGNVIDVDSID</sequence>
<keyword evidence="3" id="KW-0489">Methyltransferase</keyword>
<keyword evidence="4" id="KW-0808">Transferase</keyword>
<evidence type="ECO:0000313" key="7">
    <source>
        <dbReference type="EMBL" id="CAE0062693.1"/>
    </source>
</evidence>
<organism evidence="7">
    <name type="scientific">Rhodosorus marinus</name>
    <dbReference type="NCBI Taxonomy" id="101924"/>
    <lineage>
        <taxon>Eukaryota</taxon>
        <taxon>Rhodophyta</taxon>
        <taxon>Stylonematophyceae</taxon>
        <taxon>Stylonematales</taxon>
        <taxon>Stylonemataceae</taxon>
        <taxon>Rhodosorus</taxon>
    </lineage>
</organism>
<evidence type="ECO:0000256" key="2">
    <source>
        <dbReference type="ARBA" id="ARBA00022552"/>
    </source>
</evidence>
<feature type="domain" description="Tetrapyrrole methylase" evidence="6">
    <location>
        <begin position="59"/>
        <end position="290"/>
    </location>
</feature>
<dbReference type="Gene3D" id="3.30.950.10">
    <property type="entry name" value="Methyltransferase, Cobalt-precorrin-4 Transmethylase, Domain 2"/>
    <property type="match status" value="1"/>
</dbReference>
<dbReference type="InterPro" id="IPR035996">
    <property type="entry name" value="4pyrrol_Methylase_sf"/>
</dbReference>
<dbReference type="InterPro" id="IPR008189">
    <property type="entry name" value="rRNA_ssu_MeTfrase_I"/>
</dbReference>
<dbReference type="PANTHER" id="PTHR46111">
    <property type="entry name" value="RIBOSOMAL RNA SMALL SUBUNIT METHYLTRANSFERASE I"/>
    <property type="match status" value="1"/>
</dbReference>
<name>A0A7S3A5Z7_9RHOD</name>
<dbReference type="GO" id="GO:0008168">
    <property type="term" value="F:methyltransferase activity"/>
    <property type="evidence" value="ECO:0007669"/>
    <property type="project" value="UniProtKB-KW"/>
</dbReference>
<dbReference type="CDD" id="cd11648">
    <property type="entry name" value="RsmI"/>
    <property type="match status" value="1"/>
</dbReference>
<accession>A0A7S3A5Z7</accession>